<evidence type="ECO:0000256" key="6">
    <source>
        <dbReference type="ARBA" id="ARBA00022741"/>
    </source>
</evidence>
<dbReference type="PRINTS" id="PR00119">
    <property type="entry name" value="CATATPASE"/>
</dbReference>
<feature type="domain" description="P5B-type ATPase N-terminal" evidence="15">
    <location>
        <begin position="69"/>
        <end position="147"/>
    </location>
</feature>
<evidence type="ECO:0000256" key="8">
    <source>
        <dbReference type="ARBA" id="ARBA00022842"/>
    </source>
</evidence>
<comment type="subcellular location">
    <subcellularLocation>
        <location evidence="1 13">Membrane</location>
        <topology evidence="1 13">Multi-pass membrane protein</topology>
    </subcellularLocation>
</comment>
<dbReference type="Pfam" id="PF00122">
    <property type="entry name" value="E1-E2_ATPase"/>
    <property type="match status" value="1"/>
</dbReference>
<dbReference type="InterPro" id="IPR023214">
    <property type="entry name" value="HAD_sf"/>
</dbReference>
<dbReference type="SUPFAM" id="SSF81653">
    <property type="entry name" value="Calcium ATPase, transduction domain A"/>
    <property type="match status" value="1"/>
</dbReference>
<dbReference type="eggNOG" id="KOG0208">
    <property type="taxonomic scope" value="Eukaryota"/>
</dbReference>
<evidence type="ECO:0000256" key="1">
    <source>
        <dbReference type="ARBA" id="ARBA00004141"/>
    </source>
</evidence>
<dbReference type="SUPFAM" id="SSF56784">
    <property type="entry name" value="HAD-like"/>
    <property type="match status" value="1"/>
</dbReference>
<evidence type="ECO:0000259" key="15">
    <source>
        <dbReference type="Pfam" id="PF12409"/>
    </source>
</evidence>
<dbReference type="InterPro" id="IPR001757">
    <property type="entry name" value="P_typ_ATPase"/>
</dbReference>
<evidence type="ECO:0000256" key="13">
    <source>
        <dbReference type="RuleBase" id="RU362082"/>
    </source>
</evidence>
<dbReference type="RefSeq" id="XP_002679030.1">
    <property type="nucleotide sequence ID" value="XM_002678984.1"/>
</dbReference>
<dbReference type="InterPro" id="IPR023298">
    <property type="entry name" value="ATPase_P-typ_TM_dom_sf"/>
</dbReference>
<keyword evidence="9 13" id="KW-1278">Translocase</keyword>
<feature type="transmembrane region" description="Helical" evidence="13">
    <location>
        <begin position="441"/>
        <end position="463"/>
    </location>
</feature>
<dbReference type="SUPFAM" id="SSF81660">
    <property type="entry name" value="Metal cation-transporting ATPase, ATP-binding domain N"/>
    <property type="match status" value="1"/>
</dbReference>
<dbReference type="GO" id="GO:0016887">
    <property type="term" value="F:ATP hydrolysis activity"/>
    <property type="evidence" value="ECO:0007669"/>
    <property type="project" value="InterPro"/>
</dbReference>
<dbReference type="GO" id="GO:0046872">
    <property type="term" value="F:metal ion binding"/>
    <property type="evidence" value="ECO:0007669"/>
    <property type="project" value="UniProtKB-UniRule"/>
</dbReference>
<dbReference type="STRING" id="5762.D2VAD2"/>
<feature type="transmembrane region" description="Helical" evidence="13">
    <location>
        <begin position="1012"/>
        <end position="1031"/>
    </location>
</feature>
<evidence type="ECO:0000259" key="14">
    <source>
        <dbReference type="Pfam" id="PF00122"/>
    </source>
</evidence>
<proteinExistence type="inferred from homology"/>
<dbReference type="OrthoDB" id="48943at2759"/>
<dbReference type="VEuPathDB" id="AmoebaDB:NAEGRDRAFT_79203"/>
<dbReference type="EMBL" id="GG738859">
    <property type="protein sequence ID" value="EFC46286.1"/>
    <property type="molecule type" value="Genomic_DNA"/>
</dbReference>
<feature type="transmembrane region" description="Helical" evidence="13">
    <location>
        <begin position="1134"/>
        <end position="1153"/>
    </location>
</feature>
<dbReference type="InParanoid" id="D2VAD2"/>
<keyword evidence="3" id="KW-0597">Phosphoprotein</keyword>
<keyword evidence="8 13" id="KW-0460">Magnesium</keyword>
<dbReference type="EC" id="7.2.2.-" evidence="13"/>
<feature type="transmembrane region" description="Helical" evidence="13">
    <location>
        <begin position="224"/>
        <end position="246"/>
    </location>
</feature>
<dbReference type="GO" id="GO:0016020">
    <property type="term" value="C:membrane"/>
    <property type="evidence" value="ECO:0007669"/>
    <property type="project" value="UniProtKB-SubCell"/>
</dbReference>
<feature type="transmembrane region" description="Helical" evidence="13">
    <location>
        <begin position="252"/>
        <end position="271"/>
    </location>
</feature>
<reference evidence="16 17" key="1">
    <citation type="journal article" date="2010" name="Cell">
        <title>The genome of Naegleria gruberi illuminates early eukaryotic versatility.</title>
        <authorList>
            <person name="Fritz-Laylin L.K."/>
            <person name="Prochnik S.E."/>
            <person name="Ginger M.L."/>
            <person name="Dacks J.B."/>
            <person name="Carpenter M.L."/>
            <person name="Field M.C."/>
            <person name="Kuo A."/>
            <person name="Paredez A."/>
            <person name="Chapman J."/>
            <person name="Pham J."/>
            <person name="Shu S."/>
            <person name="Neupane R."/>
            <person name="Cipriano M."/>
            <person name="Mancuso J."/>
            <person name="Tu H."/>
            <person name="Salamov A."/>
            <person name="Lindquist E."/>
            <person name="Shapiro H."/>
            <person name="Lucas S."/>
            <person name="Grigoriev I.V."/>
            <person name="Cande W.Z."/>
            <person name="Fulton C."/>
            <person name="Rokhsar D.S."/>
            <person name="Dawson S.C."/>
        </authorList>
    </citation>
    <scope>NUCLEOTIDE SEQUENCE [LARGE SCALE GENOMIC DNA]</scope>
    <source>
        <strain evidence="16 17">NEG-M</strain>
    </source>
</reference>
<keyword evidence="10 13" id="KW-1133">Transmembrane helix</keyword>
<comment type="catalytic activity">
    <reaction evidence="12 13">
        <text>ATP + H2O = ADP + phosphate + H(+)</text>
        <dbReference type="Rhea" id="RHEA:13065"/>
        <dbReference type="ChEBI" id="CHEBI:15377"/>
        <dbReference type="ChEBI" id="CHEBI:15378"/>
        <dbReference type="ChEBI" id="CHEBI:30616"/>
        <dbReference type="ChEBI" id="CHEBI:43474"/>
        <dbReference type="ChEBI" id="CHEBI:456216"/>
    </reaction>
</comment>
<feature type="domain" description="P-type ATPase A" evidence="14">
    <location>
        <begin position="306"/>
        <end position="421"/>
    </location>
</feature>
<comment type="similarity">
    <text evidence="2 13">Belongs to the cation transport ATPase (P-type) (TC 3.A.3) family. Type V subfamily.</text>
</comment>
<dbReference type="InterPro" id="IPR006544">
    <property type="entry name" value="P-type_TPase_V"/>
</dbReference>
<evidence type="ECO:0000256" key="5">
    <source>
        <dbReference type="ARBA" id="ARBA00022723"/>
    </source>
</evidence>
<keyword evidence="7 13" id="KW-0067">ATP-binding</keyword>
<organism evidence="17">
    <name type="scientific">Naegleria gruberi</name>
    <name type="common">Amoeba</name>
    <dbReference type="NCBI Taxonomy" id="5762"/>
    <lineage>
        <taxon>Eukaryota</taxon>
        <taxon>Discoba</taxon>
        <taxon>Heterolobosea</taxon>
        <taxon>Tetramitia</taxon>
        <taxon>Eutetramitia</taxon>
        <taxon>Vahlkampfiidae</taxon>
        <taxon>Naegleria</taxon>
    </lineage>
</organism>
<feature type="transmembrane region" description="Helical" evidence="13">
    <location>
        <begin position="80"/>
        <end position="97"/>
    </location>
</feature>
<keyword evidence="17" id="KW-1185">Reference proteome</keyword>
<keyword evidence="5 13" id="KW-0479">Metal-binding</keyword>
<evidence type="ECO:0000256" key="10">
    <source>
        <dbReference type="ARBA" id="ARBA00022989"/>
    </source>
</evidence>
<dbReference type="GO" id="GO:0019829">
    <property type="term" value="F:ATPase-coupled monoatomic cation transmembrane transporter activity"/>
    <property type="evidence" value="ECO:0007669"/>
    <property type="project" value="UniProtKB-UniRule"/>
</dbReference>
<dbReference type="InterPro" id="IPR047819">
    <property type="entry name" value="P5A-ATPase_N"/>
</dbReference>
<evidence type="ECO:0000313" key="16">
    <source>
        <dbReference type="EMBL" id="EFC46286.1"/>
    </source>
</evidence>
<evidence type="ECO:0000256" key="9">
    <source>
        <dbReference type="ARBA" id="ARBA00022967"/>
    </source>
</evidence>
<dbReference type="GeneID" id="8859403"/>
<dbReference type="InterPro" id="IPR023299">
    <property type="entry name" value="ATPase_P-typ_cyto_dom_N"/>
</dbReference>
<evidence type="ECO:0000313" key="17">
    <source>
        <dbReference type="Proteomes" id="UP000006671"/>
    </source>
</evidence>
<dbReference type="Gene3D" id="3.40.1110.10">
    <property type="entry name" value="Calcium-transporting ATPase, cytoplasmic domain N"/>
    <property type="match status" value="1"/>
</dbReference>
<dbReference type="SUPFAM" id="SSF81665">
    <property type="entry name" value="Calcium ATPase, transmembrane domain M"/>
    <property type="match status" value="1"/>
</dbReference>
<dbReference type="Pfam" id="PF12409">
    <property type="entry name" value="P5-ATPase"/>
    <property type="match status" value="1"/>
</dbReference>
<gene>
    <name evidence="16" type="ORF">NAEGRDRAFT_79203</name>
</gene>
<evidence type="ECO:0000256" key="11">
    <source>
        <dbReference type="ARBA" id="ARBA00023136"/>
    </source>
</evidence>
<dbReference type="Proteomes" id="UP000006671">
    <property type="component" value="Unassembled WGS sequence"/>
</dbReference>
<dbReference type="PANTHER" id="PTHR45630">
    <property type="entry name" value="CATION-TRANSPORTING ATPASE-RELATED"/>
    <property type="match status" value="1"/>
</dbReference>
<dbReference type="InterPro" id="IPR008250">
    <property type="entry name" value="ATPase_P-typ_transduc_dom_A_sf"/>
</dbReference>
<keyword evidence="6 13" id="KW-0547">Nucleotide-binding</keyword>
<dbReference type="NCBIfam" id="TIGR01494">
    <property type="entry name" value="ATPase_P-type"/>
    <property type="match status" value="1"/>
</dbReference>
<dbReference type="Pfam" id="PF13246">
    <property type="entry name" value="Cation_ATPase"/>
    <property type="match status" value="1"/>
</dbReference>
<dbReference type="OMA" id="CGDGQND"/>
<dbReference type="PANTHER" id="PTHR45630:SF8">
    <property type="entry name" value="CATION-TRANSPORTING ATPASE"/>
    <property type="match status" value="1"/>
</dbReference>
<dbReference type="InterPro" id="IPR036412">
    <property type="entry name" value="HAD-like_sf"/>
</dbReference>
<feature type="transmembrane region" description="Helical" evidence="13">
    <location>
        <begin position="1093"/>
        <end position="1114"/>
    </location>
</feature>
<sequence>MSENEVDLDFFRRNFQQYQQPQQQQQKHIESNTSNIIITLGVQNNSHHGDGNSNSSNEDDEIIYGISSCQAFKWNFIMEVIFWFVCIASLGSLLLLCKWINWLKLYLTCVKISTTFKQADFLLIESNCSIHGMDGSFGRYTVVPICRDLEREFNVKFIKFRTVSFVYCEERDGFIPCRFNIGNNFNQLHEKIDQFVENQNLSKFHKLLNQIFGKNIIETPVKPIFSLLVDEVFHPFYIFQIVSVVIWCMIDYWIYALAIAFISTLSCLINLHSTRQSMVKLREMTGNQVIQLNRVKLSQDQAISQPNSIHKYHIDKRERVSSSELIPGDFVEIENGMNVPCDMILMSGQVIVNESIMTGESTPVKKMHIPNKSNHFHQHGEISNIFEGHTLYAGTNVIMIKHQVIGMVINTGFQTMKGKLIIPIIYSKPSNFQLYRDSFKYMIIMFFFGCAGVAGTFINLYNIHVPIPRIFLECFVLMTIVIPPALPIAIATTLSFAIYRLRFWNIFCIAPQRISLSGIVKKLVFDKTNTLTCDHLELHHVIQSNHLDTNSGELLENPNSPVGDIMHWAMSTCHELTLLQNGQLVGDPLDIKIFEATPFKFIEDHPTSGHSQVQSENEETSFEILKIFPFKSSLQRMSVIVKHQSGKIFCFTKGSGEMIKQLCDNSQSVPFDFYQTLYSNSHKGYRVIGVAFRELFIDDLEMIQTIDRNQVECDLKFIGLICLENKLKKETPQVIKKLLKCNLDVVIASGDNPFTVTSVARQIGLMTSEKIYLGELDLSRTNENWMNSLVWRNVDSEKDIITTEQLIEESHLYANLVEFALTGPVFNYILQHASDCTISINNQLELSFIKFILMNCKIYSRFSPQDKMKLVEILQNDLKYSCLMCGDGQNDIKALKLAHVGVSLSSDQEASLAAPFTSLKPSIECVLSVLREGRCALWSSFQVFKYMSLYCLIQFYTVVILFQKNTKMSDFQYLFVDLFIALPTLLLMTRTKSTNQLKRKKPPTTLFSKQVLLSWFSQIFLSFLTILLVWIEIHSGKFNWITLLDHPSEDVTQNYLSYESTIMFFMSTLCTINCCISFSISKPYKKSLWSCNIMYICCLVAIYLYTCYVILIPAQVWKSIFLLVNMPMFYKIRILIYGMIHLIISYGIEYILVADSFLKILKKLNLVNILKVVKSFGLENNVTINGWIKYLNSREKPYRQYRKLFKRE</sequence>
<dbReference type="GO" id="GO:0005524">
    <property type="term" value="F:ATP binding"/>
    <property type="evidence" value="ECO:0007669"/>
    <property type="project" value="UniProtKB-UniRule"/>
</dbReference>
<dbReference type="KEGG" id="ngr:NAEGRDRAFT_79203"/>
<feature type="transmembrane region" description="Helical" evidence="13">
    <location>
        <begin position="1062"/>
        <end position="1081"/>
    </location>
</feature>
<dbReference type="InterPro" id="IPR059000">
    <property type="entry name" value="ATPase_P-type_domA"/>
</dbReference>
<dbReference type="Gene3D" id="2.70.150.10">
    <property type="entry name" value="Calcium-transporting ATPase, cytoplasmic transduction domain A"/>
    <property type="match status" value="1"/>
</dbReference>
<dbReference type="Gene3D" id="3.40.50.1000">
    <property type="entry name" value="HAD superfamily/HAD-like"/>
    <property type="match status" value="1"/>
</dbReference>
<evidence type="ECO:0000256" key="12">
    <source>
        <dbReference type="ARBA" id="ARBA00049360"/>
    </source>
</evidence>
<keyword evidence="4 13" id="KW-0812">Transmembrane</keyword>
<dbReference type="GO" id="GO:0140358">
    <property type="term" value="F:P-type transmembrane transporter activity"/>
    <property type="evidence" value="ECO:0007669"/>
    <property type="project" value="InterPro"/>
</dbReference>
<evidence type="ECO:0000256" key="7">
    <source>
        <dbReference type="ARBA" id="ARBA00022840"/>
    </source>
</evidence>
<accession>D2VAD2</accession>
<protein>
    <recommendedName>
        <fullName evidence="13">Cation-transporting ATPase</fullName>
        <ecNumber evidence="13">7.2.2.-</ecNumber>
    </recommendedName>
</protein>
<evidence type="ECO:0000256" key="4">
    <source>
        <dbReference type="ARBA" id="ARBA00022692"/>
    </source>
</evidence>
<dbReference type="NCBIfam" id="TIGR01657">
    <property type="entry name" value="P-ATPase-V"/>
    <property type="match status" value="1"/>
</dbReference>
<name>D2VAD2_NAEGR</name>
<feature type="transmembrane region" description="Helical" evidence="13">
    <location>
        <begin position="475"/>
        <end position="499"/>
    </location>
</feature>
<evidence type="ECO:0000256" key="2">
    <source>
        <dbReference type="ARBA" id="ARBA00006000"/>
    </source>
</evidence>
<keyword evidence="11 13" id="KW-0472">Membrane</keyword>
<dbReference type="AlphaFoldDB" id="D2VAD2"/>
<feature type="transmembrane region" description="Helical" evidence="13">
    <location>
        <begin position="974"/>
        <end position="991"/>
    </location>
</feature>
<evidence type="ECO:0000256" key="3">
    <source>
        <dbReference type="ARBA" id="ARBA00022553"/>
    </source>
</evidence>